<dbReference type="GO" id="GO:1990837">
    <property type="term" value="F:sequence-specific double-stranded DNA binding"/>
    <property type="evidence" value="ECO:0007669"/>
    <property type="project" value="TreeGrafter"/>
</dbReference>
<feature type="region of interest" description="Disordered" evidence="4">
    <location>
        <begin position="201"/>
        <end position="276"/>
    </location>
</feature>
<sequence>MMRSNSPAMSEISVGSPSPPPLPLPSLHPLHMKRLRPSGSAVTNSPTSAHGNFPARRKSTIERVKSFSIADILGKKEEHPETSSSKSISRSLSPALVSRSEIPQATFLPVQLIAERLQPPSGSSPLAMLDLPGVNKMVPTPWDHTILPNNHPNAHSPLALHPFLSPALLHYEQRLAWDYQRQLQEHFQAQAQLLRQMSMDPNIIPSEDGSERSRSSSPASHSCSPEVNVAGDENDDADSVNRKESFDKSEKCDNTVKDSDAKKRNKNSNTPNDTPLDALFQLSTKNFDEDQGKVFLSLRMNENFEDVFPQHLKISDYRDTQQCIAYDTFLKVQLALLAHLGIRIRREETFVFTEDKIENVRN</sequence>
<dbReference type="GO" id="GO:0000981">
    <property type="term" value="F:DNA-binding transcription factor activity, RNA polymerase II-specific"/>
    <property type="evidence" value="ECO:0007669"/>
    <property type="project" value="TreeGrafter"/>
</dbReference>
<evidence type="ECO:0000313" key="6">
    <source>
        <dbReference type="Proteomes" id="UP000092460"/>
    </source>
</evidence>
<protein>
    <submittedName>
        <fullName evidence="5">Uncharacterized protein</fullName>
    </submittedName>
</protein>
<evidence type="ECO:0000256" key="1">
    <source>
        <dbReference type="ARBA" id="ARBA00023125"/>
    </source>
</evidence>
<keyword evidence="6" id="KW-1185">Reference proteome</keyword>
<dbReference type="PANTHER" id="PTHR24336">
    <property type="entry name" value="TRANSCRIPTION FACTOR LBX"/>
    <property type="match status" value="1"/>
</dbReference>
<dbReference type="GO" id="GO:0005634">
    <property type="term" value="C:nucleus"/>
    <property type="evidence" value="ECO:0007669"/>
    <property type="project" value="TreeGrafter"/>
</dbReference>
<evidence type="ECO:0000256" key="3">
    <source>
        <dbReference type="ARBA" id="ARBA00023242"/>
    </source>
</evidence>
<dbReference type="Proteomes" id="UP000092460">
    <property type="component" value="Unassembled WGS sequence"/>
</dbReference>
<name>A0A1B0B537_9MUSC</name>
<accession>A0A1B0B537</accession>
<feature type="compositionally biased region" description="Polar residues" evidence="4">
    <location>
        <begin position="40"/>
        <end position="50"/>
    </location>
</feature>
<proteinExistence type="predicted"/>
<reference evidence="6" key="1">
    <citation type="submission" date="2015-01" db="EMBL/GenBank/DDBJ databases">
        <authorList>
            <person name="Aksoy S."/>
            <person name="Warren W."/>
            <person name="Wilson R.K."/>
        </authorList>
    </citation>
    <scope>NUCLEOTIDE SEQUENCE [LARGE SCALE GENOMIC DNA]</scope>
    <source>
        <strain evidence="6">IAEA</strain>
    </source>
</reference>
<feature type="compositionally biased region" description="Low complexity" evidence="4">
    <location>
        <begin position="215"/>
        <end position="226"/>
    </location>
</feature>
<feature type="compositionally biased region" description="Pro residues" evidence="4">
    <location>
        <begin position="17"/>
        <end position="26"/>
    </location>
</feature>
<dbReference type="EnsemblMetazoa" id="GPPI019181-RA">
    <property type="protein sequence ID" value="GPPI019181-PA"/>
    <property type="gene ID" value="GPPI019181"/>
</dbReference>
<keyword evidence="1" id="KW-0238">DNA-binding</keyword>
<evidence type="ECO:0000256" key="4">
    <source>
        <dbReference type="SAM" id="MobiDB-lite"/>
    </source>
</evidence>
<keyword evidence="3" id="KW-0539">Nucleus</keyword>
<feature type="region of interest" description="Disordered" evidence="4">
    <location>
        <begin position="1"/>
        <end position="58"/>
    </location>
</feature>
<keyword evidence="2" id="KW-0371">Homeobox</keyword>
<reference evidence="5" key="2">
    <citation type="submission" date="2020-05" db="UniProtKB">
        <authorList>
            <consortium name="EnsemblMetazoa"/>
        </authorList>
    </citation>
    <scope>IDENTIFICATION</scope>
    <source>
        <strain evidence="5">IAEA</strain>
    </source>
</reference>
<dbReference type="InterPro" id="IPR051892">
    <property type="entry name" value="LBX_TF"/>
</dbReference>
<dbReference type="AlphaFoldDB" id="A0A1B0B537"/>
<evidence type="ECO:0000256" key="2">
    <source>
        <dbReference type="ARBA" id="ARBA00023155"/>
    </source>
</evidence>
<feature type="compositionally biased region" description="Basic and acidic residues" evidence="4">
    <location>
        <begin position="239"/>
        <end position="262"/>
    </location>
</feature>
<dbReference type="PANTHER" id="PTHR24336:SF8">
    <property type="entry name" value="LADYBIRD EARLY-RELATED"/>
    <property type="match status" value="1"/>
</dbReference>
<dbReference type="VEuPathDB" id="VectorBase:GPPI019181"/>
<dbReference type="EMBL" id="JXJN01008596">
    <property type="status" value="NOT_ANNOTATED_CDS"/>
    <property type="molecule type" value="Genomic_DNA"/>
</dbReference>
<evidence type="ECO:0000313" key="5">
    <source>
        <dbReference type="EnsemblMetazoa" id="GPPI019181-PA"/>
    </source>
</evidence>
<organism evidence="5 6">
    <name type="scientific">Glossina palpalis gambiensis</name>
    <dbReference type="NCBI Taxonomy" id="67801"/>
    <lineage>
        <taxon>Eukaryota</taxon>
        <taxon>Metazoa</taxon>
        <taxon>Ecdysozoa</taxon>
        <taxon>Arthropoda</taxon>
        <taxon>Hexapoda</taxon>
        <taxon>Insecta</taxon>
        <taxon>Pterygota</taxon>
        <taxon>Neoptera</taxon>
        <taxon>Endopterygota</taxon>
        <taxon>Diptera</taxon>
        <taxon>Brachycera</taxon>
        <taxon>Muscomorpha</taxon>
        <taxon>Hippoboscoidea</taxon>
        <taxon>Glossinidae</taxon>
        <taxon>Glossina</taxon>
    </lineage>
</organism>